<keyword evidence="3" id="KW-1185">Reference proteome</keyword>
<dbReference type="SFLD" id="SFLDS00003">
    <property type="entry name" value="Haloacid_Dehalogenase"/>
    <property type="match status" value="1"/>
</dbReference>
<sequence>MASRPQRVFEPIQKSDGSERDGSESDRGDTLPEVAGVALDMDGLLFDTERIYWQVGDTILQRRGHRYSSALQARMMGRIGAAAVQEMIDFHSLGDSAEELLAESDDLYGNLLPQLLRPMPGLEDWIGHLQSSGVPFALTTSSRRKWVDIIFAELHWRQSLTFVLTGDDVRNGKPHPEMYSTAAERFGLQPHRMLVLEDSGNGCAAGVAAGASVVAIPNEHTREQDFTGAVLVADSLLDQRLWQMLR</sequence>
<evidence type="ECO:0000256" key="1">
    <source>
        <dbReference type="SAM" id="MobiDB-lite"/>
    </source>
</evidence>
<dbReference type="InterPro" id="IPR023198">
    <property type="entry name" value="PGP-like_dom2"/>
</dbReference>
<dbReference type="GO" id="GO:0016787">
    <property type="term" value="F:hydrolase activity"/>
    <property type="evidence" value="ECO:0007669"/>
    <property type="project" value="UniProtKB-KW"/>
</dbReference>
<keyword evidence="2" id="KW-0378">Hydrolase</keyword>
<feature type="region of interest" description="Disordered" evidence="1">
    <location>
        <begin position="1"/>
        <end position="30"/>
    </location>
</feature>
<dbReference type="PRINTS" id="PR00413">
    <property type="entry name" value="HADHALOGNASE"/>
</dbReference>
<organism evidence="2 3">
    <name type="scientific">Stieleria maiorica</name>
    <dbReference type="NCBI Taxonomy" id="2795974"/>
    <lineage>
        <taxon>Bacteria</taxon>
        <taxon>Pseudomonadati</taxon>
        <taxon>Planctomycetota</taxon>
        <taxon>Planctomycetia</taxon>
        <taxon>Pirellulales</taxon>
        <taxon>Pirellulaceae</taxon>
        <taxon>Stieleria</taxon>
    </lineage>
</organism>
<dbReference type="Pfam" id="PF13419">
    <property type="entry name" value="HAD_2"/>
    <property type="match status" value="1"/>
</dbReference>
<dbReference type="PANTHER" id="PTHR18901">
    <property type="entry name" value="2-DEOXYGLUCOSE-6-PHOSPHATE PHOSPHATASE 2"/>
    <property type="match status" value="1"/>
</dbReference>
<proteinExistence type="predicted"/>
<dbReference type="Proteomes" id="UP000321353">
    <property type="component" value="Chromosome"/>
</dbReference>
<gene>
    <name evidence="2" type="ORF">Mal15_30660</name>
</gene>
<dbReference type="InterPro" id="IPR041492">
    <property type="entry name" value="HAD_2"/>
</dbReference>
<feature type="compositionally biased region" description="Basic and acidic residues" evidence="1">
    <location>
        <begin position="16"/>
        <end position="30"/>
    </location>
</feature>
<name>A0A5B9MIZ9_9BACT</name>
<dbReference type="EC" id="3.1.3.-" evidence="2"/>
<dbReference type="InterPro" id="IPR006439">
    <property type="entry name" value="HAD-SF_hydro_IA"/>
</dbReference>
<dbReference type="NCBIfam" id="TIGR01509">
    <property type="entry name" value="HAD-SF-IA-v3"/>
    <property type="match status" value="1"/>
</dbReference>
<dbReference type="RefSeq" id="WP_147868473.1">
    <property type="nucleotide sequence ID" value="NZ_CP036264.1"/>
</dbReference>
<dbReference type="Gene3D" id="3.40.50.1000">
    <property type="entry name" value="HAD superfamily/HAD-like"/>
    <property type="match status" value="1"/>
</dbReference>
<dbReference type="Gene3D" id="1.10.150.240">
    <property type="entry name" value="Putative phosphatase, domain 2"/>
    <property type="match status" value="1"/>
</dbReference>
<dbReference type="AlphaFoldDB" id="A0A5B9MIZ9"/>
<dbReference type="SFLD" id="SFLDG01129">
    <property type="entry name" value="C1.5:_HAD__Beta-PGM__Phosphata"/>
    <property type="match status" value="1"/>
</dbReference>
<protein>
    <submittedName>
        <fullName evidence="2">Phosphorylated carbohydrates phosphatase</fullName>
        <ecNumber evidence="2">3.1.3.-</ecNumber>
    </submittedName>
</protein>
<dbReference type="EMBL" id="CP036264">
    <property type="protein sequence ID" value="QEF99007.1"/>
    <property type="molecule type" value="Genomic_DNA"/>
</dbReference>
<evidence type="ECO:0000313" key="2">
    <source>
        <dbReference type="EMBL" id="QEF99007.1"/>
    </source>
</evidence>
<dbReference type="SUPFAM" id="SSF56784">
    <property type="entry name" value="HAD-like"/>
    <property type="match status" value="1"/>
</dbReference>
<dbReference type="PANTHER" id="PTHR18901:SF38">
    <property type="entry name" value="PSEUDOURIDINE-5'-PHOSPHATASE"/>
    <property type="match status" value="1"/>
</dbReference>
<dbReference type="InterPro" id="IPR036412">
    <property type="entry name" value="HAD-like_sf"/>
</dbReference>
<dbReference type="KEGG" id="smam:Mal15_30660"/>
<reference evidence="2 3" key="1">
    <citation type="submission" date="2019-02" db="EMBL/GenBank/DDBJ databases">
        <title>Planctomycetal bacteria perform biofilm scaping via a novel small molecule.</title>
        <authorList>
            <person name="Jeske O."/>
            <person name="Boedeker C."/>
            <person name="Wiegand S."/>
            <person name="Breitling P."/>
            <person name="Kallscheuer N."/>
            <person name="Jogler M."/>
            <person name="Rohde M."/>
            <person name="Petersen J."/>
            <person name="Medema M.H."/>
            <person name="Surup F."/>
            <person name="Jogler C."/>
        </authorList>
    </citation>
    <scope>NUCLEOTIDE SEQUENCE [LARGE SCALE GENOMIC DNA]</scope>
    <source>
        <strain evidence="2 3">Mal15</strain>
    </source>
</reference>
<accession>A0A5B9MIZ9</accession>
<evidence type="ECO:0000313" key="3">
    <source>
        <dbReference type="Proteomes" id="UP000321353"/>
    </source>
</evidence>
<dbReference type="InterPro" id="IPR023214">
    <property type="entry name" value="HAD_sf"/>
</dbReference>